<reference evidence="2" key="1">
    <citation type="submission" date="2018-09" db="EMBL/GenBank/DDBJ databases">
        <authorList>
            <person name="Livingstone P.G."/>
            <person name="Whitworth D.E."/>
        </authorList>
    </citation>
    <scope>NUCLEOTIDE SEQUENCE [LARGE SCALE GENOMIC DNA]</scope>
    <source>
        <strain evidence="2">CA054A</strain>
    </source>
</reference>
<gene>
    <name evidence="1" type="ORF">D7V88_38920</name>
</gene>
<evidence type="ECO:0000313" key="2">
    <source>
        <dbReference type="Proteomes" id="UP000268094"/>
    </source>
</evidence>
<dbReference type="AlphaFoldDB" id="A0A3A8HL57"/>
<keyword evidence="2" id="KW-1185">Reference proteome</keyword>
<dbReference type="EMBL" id="RAVZ01000499">
    <property type="protein sequence ID" value="RKG71947.1"/>
    <property type="molecule type" value="Genomic_DNA"/>
</dbReference>
<proteinExistence type="predicted"/>
<comment type="caution">
    <text evidence="1">The sequence shown here is derived from an EMBL/GenBank/DDBJ whole genome shotgun (WGS) entry which is preliminary data.</text>
</comment>
<sequence length="131" mass="14500">MAITCVFGNLEFDDAPCERVTFNSQGMRLTMELDTFNGPRVLLVFRAVVGHRYVPSVLVDRSALYVQGDYRKSVLRVEPSDWCTEVVTAAKQEGAPILGELRHYVVPSDDGVWELLAKDCTLHSLGVVPSG</sequence>
<dbReference type="Proteomes" id="UP000268094">
    <property type="component" value="Unassembled WGS sequence"/>
</dbReference>
<organism evidence="1 2">
    <name type="scientific">Corallococcus terminator</name>
    <dbReference type="NCBI Taxonomy" id="2316733"/>
    <lineage>
        <taxon>Bacteria</taxon>
        <taxon>Pseudomonadati</taxon>
        <taxon>Myxococcota</taxon>
        <taxon>Myxococcia</taxon>
        <taxon>Myxococcales</taxon>
        <taxon>Cystobacterineae</taxon>
        <taxon>Myxococcaceae</taxon>
        <taxon>Corallococcus</taxon>
    </lineage>
</organism>
<accession>A0A3A8HL57</accession>
<protein>
    <submittedName>
        <fullName evidence="1">Uncharacterized protein</fullName>
    </submittedName>
</protein>
<name>A0A3A8HL57_9BACT</name>
<evidence type="ECO:0000313" key="1">
    <source>
        <dbReference type="EMBL" id="RKG71947.1"/>
    </source>
</evidence>